<gene>
    <name evidence="1" type="ORF">J0A69_13995</name>
</gene>
<comment type="caution">
    <text evidence="1">The sequence shown here is derived from an EMBL/GenBank/DDBJ whole genome shotgun (WGS) entry which is preliminary data.</text>
</comment>
<name>A0ABS3CIH5_9BACT</name>
<proteinExistence type="predicted"/>
<dbReference type="EMBL" id="JAFKCU010000003">
    <property type="protein sequence ID" value="MBN7816555.1"/>
    <property type="molecule type" value="Genomic_DNA"/>
</dbReference>
<dbReference type="Proteomes" id="UP000664480">
    <property type="component" value="Unassembled WGS sequence"/>
</dbReference>
<dbReference type="InterPro" id="IPR011990">
    <property type="entry name" value="TPR-like_helical_dom_sf"/>
</dbReference>
<evidence type="ECO:0000313" key="1">
    <source>
        <dbReference type="EMBL" id="MBN7816555.1"/>
    </source>
</evidence>
<dbReference type="SUPFAM" id="SSF48452">
    <property type="entry name" value="TPR-like"/>
    <property type="match status" value="1"/>
</dbReference>
<evidence type="ECO:0000313" key="2">
    <source>
        <dbReference type="Proteomes" id="UP000664480"/>
    </source>
</evidence>
<keyword evidence="2" id="KW-1185">Reference proteome</keyword>
<reference evidence="1 2" key="1">
    <citation type="submission" date="2021-03" db="EMBL/GenBank/DDBJ databases">
        <title>novel species isolated from a fishpond in China.</title>
        <authorList>
            <person name="Lu H."/>
            <person name="Cai Z."/>
        </authorList>
    </citation>
    <scope>NUCLEOTIDE SEQUENCE [LARGE SCALE GENOMIC DNA]</scope>
    <source>
        <strain evidence="1 2">YJ13C</strain>
    </source>
</reference>
<sequence>MGNLDRMELLKGFTKEEPENPFNWYALALEYLEVDAPKAASLFDLLLKDFSSYLPTYYTAAQFFAENNEIEKAKKTFENGLILAESQQELKALKELKNAYQNFLFENDFD</sequence>
<organism evidence="1 2">
    <name type="scientific">Algoriphagus pacificus</name>
    <dbReference type="NCBI Taxonomy" id="2811234"/>
    <lineage>
        <taxon>Bacteria</taxon>
        <taxon>Pseudomonadati</taxon>
        <taxon>Bacteroidota</taxon>
        <taxon>Cytophagia</taxon>
        <taxon>Cytophagales</taxon>
        <taxon>Cyclobacteriaceae</taxon>
        <taxon>Algoriphagus</taxon>
    </lineage>
</organism>
<protein>
    <submittedName>
        <fullName evidence="1">Tetratricopeptide repeat protein</fullName>
    </submittedName>
</protein>
<dbReference type="RefSeq" id="WP_206587232.1">
    <property type="nucleotide sequence ID" value="NZ_JAFKCU010000003.1"/>
</dbReference>
<dbReference type="Gene3D" id="1.25.40.10">
    <property type="entry name" value="Tetratricopeptide repeat domain"/>
    <property type="match status" value="1"/>
</dbReference>
<accession>A0ABS3CIH5</accession>